<keyword evidence="2" id="KW-0472">Membrane</keyword>
<dbReference type="RefSeq" id="WP_092346571.1">
    <property type="nucleotide sequence ID" value="NZ_CZVW01000001.1"/>
</dbReference>
<evidence type="ECO:0000256" key="1">
    <source>
        <dbReference type="ARBA" id="ARBA00022801"/>
    </source>
</evidence>
<keyword evidence="2" id="KW-0812">Transmembrane</keyword>
<evidence type="ECO:0000313" key="4">
    <source>
        <dbReference type="EMBL" id="CUS95914.1"/>
    </source>
</evidence>
<dbReference type="Gene3D" id="3.30.450.40">
    <property type="match status" value="1"/>
</dbReference>
<feature type="transmembrane region" description="Helical" evidence="2">
    <location>
        <begin position="247"/>
        <end position="268"/>
    </location>
</feature>
<accession>A0A0P1MKJ1</accession>
<organism evidence="4 5">
    <name type="scientific">Candidatus Chryseopegocella kryptomonas</name>
    <dbReference type="NCBI Taxonomy" id="1633643"/>
    <lineage>
        <taxon>Bacteria</taxon>
        <taxon>Pseudomonadati</taxon>
        <taxon>Candidatus Kryptoniota</taxon>
        <taxon>Candidatus Chryseopegocella</taxon>
    </lineage>
</organism>
<keyword evidence="2" id="KW-1133">Transmembrane helix</keyword>
<dbReference type="PANTHER" id="PTHR43156">
    <property type="entry name" value="STAGE II SPORULATION PROTEIN E-RELATED"/>
    <property type="match status" value="1"/>
</dbReference>
<feature type="transmembrane region" description="Helical" evidence="2">
    <location>
        <begin position="44"/>
        <end position="64"/>
    </location>
</feature>
<feature type="domain" description="PPM-type phosphatase" evidence="3">
    <location>
        <begin position="453"/>
        <end position="672"/>
    </location>
</feature>
<evidence type="ECO:0000313" key="5">
    <source>
        <dbReference type="Proteomes" id="UP000199197"/>
    </source>
</evidence>
<dbReference type="GO" id="GO:0016791">
    <property type="term" value="F:phosphatase activity"/>
    <property type="evidence" value="ECO:0007669"/>
    <property type="project" value="TreeGrafter"/>
</dbReference>
<feature type="transmembrane region" description="Helical" evidence="2">
    <location>
        <begin position="12"/>
        <end position="32"/>
    </location>
</feature>
<gene>
    <name evidence="4" type="ORF">JGI23_00022</name>
</gene>
<dbReference type="OrthoDB" id="9763484at2"/>
<dbReference type="PANTHER" id="PTHR43156:SF2">
    <property type="entry name" value="STAGE II SPORULATION PROTEIN E"/>
    <property type="match status" value="1"/>
</dbReference>
<feature type="transmembrane region" description="Helical" evidence="2">
    <location>
        <begin position="207"/>
        <end position="227"/>
    </location>
</feature>
<dbReference type="SUPFAM" id="SSF81606">
    <property type="entry name" value="PP2C-like"/>
    <property type="match status" value="1"/>
</dbReference>
<dbReference type="InterPro" id="IPR001932">
    <property type="entry name" value="PPM-type_phosphatase-like_dom"/>
</dbReference>
<evidence type="ECO:0000259" key="3">
    <source>
        <dbReference type="SMART" id="SM00331"/>
    </source>
</evidence>
<dbReference type="InterPro" id="IPR052016">
    <property type="entry name" value="Bact_Sigma-Reg"/>
</dbReference>
<name>A0A0P1MKJ1_9BACT</name>
<dbReference type="InterPro" id="IPR029016">
    <property type="entry name" value="GAF-like_dom_sf"/>
</dbReference>
<dbReference type="Pfam" id="PF07228">
    <property type="entry name" value="SpoIIE"/>
    <property type="match status" value="1"/>
</dbReference>
<feature type="transmembrane region" description="Helical" evidence="2">
    <location>
        <begin position="117"/>
        <end position="139"/>
    </location>
</feature>
<dbReference type="AlphaFoldDB" id="A0A0P1MKJ1"/>
<dbReference type="SUPFAM" id="SSF55781">
    <property type="entry name" value="GAF domain-like"/>
    <property type="match status" value="1"/>
</dbReference>
<feature type="transmembrane region" description="Helical" evidence="2">
    <location>
        <begin position="151"/>
        <end position="168"/>
    </location>
</feature>
<keyword evidence="5" id="KW-1185">Reference proteome</keyword>
<sequence>MNQKNYEIEKTFSFGQILLAFALAFVLLAITLVKKIFPFPAFDFASNIIFLALFITLVLIVQPFAKKFEKNPVEGIKFIIIFLIPLVGFSFAFKNFINLQKVNDVISPSSYADVILINIHSLIYTFLVSIVFSIFLKIFFFARGKEASVKFTVSIAFFVAGELIREILEELSLISQVILILQLILFVWISFRIPWVISLSKREKYKVLLYSFLVILFLFLLQSPFATGNSSEGMRYYSTLLFSFAHFYLHPFLIIYSFFVFSSTIFHLPTAEIYERKVAELSTLQNIGKLVAQVLDIKEFSDTAVKIAMEMTGSKSAWVELKLPYADEIYGVAGIDEINLKSLREEVNSLRKNFEERNLESRYIVSNIKDSNILIAPLVSHQKISGFLYLVKQNQNFTSDEIGLALALADQIAIGVENSRLIQESIEKERLSREFELAQQMQKKLLPKVLPSSEKFEISALSVPAFEVGGDYYDFFTHDDGNLSVIIADVSGKGISAAFYMAEMKGIFQSLAKIYPSPVEFLIKVNDTIFGHIDRKFFITLVYAYFDLKKATVELARAGHLPPVFVKDGKAKFLKSSGLGVGLVKSEEFGKFIKPVKLKLDEGDLLILYSDGVIEAMNELNEEFGYKRFEKLIEKICYKSSDEIVSEIFNEVESYQKGTKQIDDITILAVKWKK</sequence>
<dbReference type="Gene3D" id="3.60.40.10">
    <property type="entry name" value="PPM-type phosphatase domain"/>
    <property type="match status" value="1"/>
</dbReference>
<feature type="transmembrane region" description="Helical" evidence="2">
    <location>
        <begin position="76"/>
        <end position="97"/>
    </location>
</feature>
<reference evidence="5" key="1">
    <citation type="submission" date="2015-11" db="EMBL/GenBank/DDBJ databases">
        <authorList>
            <person name="Varghese N."/>
        </authorList>
    </citation>
    <scope>NUCLEOTIDE SEQUENCE [LARGE SCALE GENOMIC DNA]</scope>
    <source>
        <strain evidence="5">JGI-23</strain>
    </source>
</reference>
<evidence type="ECO:0000256" key="2">
    <source>
        <dbReference type="SAM" id="Phobius"/>
    </source>
</evidence>
<dbReference type="Proteomes" id="UP000199197">
    <property type="component" value="Unassembled WGS sequence"/>
</dbReference>
<proteinExistence type="predicted"/>
<protein>
    <submittedName>
        <fullName evidence="4">Serine phosphatase RsbU, regulator of sigma subunit</fullName>
    </submittedName>
</protein>
<feature type="transmembrane region" description="Helical" evidence="2">
    <location>
        <begin position="174"/>
        <end position="195"/>
    </location>
</feature>
<dbReference type="InterPro" id="IPR036457">
    <property type="entry name" value="PPM-type-like_dom_sf"/>
</dbReference>
<dbReference type="EMBL" id="CZVW01000001">
    <property type="protein sequence ID" value="CUS95914.1"/>
    <property type="molecule type" value="Genomic_DNA"/>
</dbReference>
<keyword evidence="1" id="KW-0378">Hydrolase</keyword>
<dbReference type="SMART" id="SM00331">
    <property type="entry name" value="PP2C_SIG"/>
    <property type="match status" value="1"/>
</dbReference>